<evidence type="ECO:0000313" key="2">
    <source>
        <dbReference type="Proteomes" id="UP000190637"/>
    </source>
</evidence>
<reference evidence="1 2" key="1">
    <citation type="submission" date="2017-02" db="EMBL/GenBank/DDBJ databases">
        <authorList>
            <person name="Peterson S.W."/>
        </authorList>
    </citation>
    <scope>NUCLEOTIDE SEQUENCE [LARGE SCALE GENOMIC DNA]</scope>
    <source>
        <strain evidence="1 2">DSM 45154</strain>
    </source>
</reference>
<dbReference type="PANTHER" id="PTHR21174:SF0">
    <property type="entry name" value="HD PHOSPHOHYDROLASE FAMILY PROTEIN-RELATED"/>
    <property type="match status" value="1"/>
</dbReference>
<dbReference type="GO" id="GO:0016787">
    <property type="term" value="F:hydrolase activity"/>
    <property type="evidence" value="ECO:0007669"/>
    <property type="project" value="UniProtKB-KW"/>
</dbReference>
<evidence type="ECO:0000313" key="1">
    <source>
        <dbReference type="EMBL" id="SJZ60751.1"/>
    </source>
</evidence>
<dbReference type="RefSeq" id="WP_078760305.1">
    <property type="nucleotide sequence ID" value="NZ_FUWS01000002.1"/>
</dbReference>
<dbReference type="InterPro" id="IPR009218">
    <property type="entry name" value="HD_phosphohydro"/>
</dbReference>
<keyword evidence="1" id="KW-0378">Hydrolase</keyword>
<proteinExistence type="predicted"/>
<accession>A0A1T4M1F2</accession>
<organism evidence="1 2">
    <name type="scientific">Marinactinospora thermotolerans DSM 45154</name>
    <dbReference type="NCBI Taxonomy" id="1122192"/>
    <lineage>
        <taxon>Bacteria</taxon>
        <taxon>Bacillati</taxon>
        <taxon>Actinomycetota</taxon>
        <taxon>Actinomycetes</taxon>
        <taxon>Streptosporangiales</taxon>
        <taxon>Nocardiopsidaceae</taxon>
        <taxon>Marinactinospora</taxon>
    </lineage>
</organism>
<dbReference type="SUPFAM" id="SSF109604">
    <property type="entry name" value="HD-domain/PDEase-like"/>
    <property type="match status" value="1"/>
</dbReference>
<dbReference type="PIRSF" id="PIRSF035170">
    <property type="entry name" value="HD_phosphohydro"/>
    <property type="match status" value="1"/>
</dbReference>
<dbReference type="AlphaFoldDB" id="A0A1T4M1F2"/>
<dbReference type="STRING" id="1122192.SAMN02745673_00904"/>
<name>A0A1T4M1F2_9ACTN</name>
<dbReference type="Proteomes" id="UP000190637">
    <property type="component" value="Unassembled WGS sequence"/>
</dbReference>
<dbReference type="EMBL" id="FUWS01000002">
    <property type="protein sequence ID" value="SJZ60751.1"/>
    <property type="molecule type" value="Genomic_DNA"/>
</dbReference>
<dbReference type="PANTHER" id="PTHR21174">
    <property type="match status" value="1"/>
</dbReference>
<dbReference type="OrthoDB" id="9808993at2"/>
<keyword evidence="2" id="KW-1185">Reference proteome</keyword>
<gene>
    <name evidence="1" type="ORF">SAMN02745673_00904</name>
</gene>
<dbReference type="Gene3D" id="1.10.3210.10">
    <property type="entry name" value="Hypothetical protein af1432"/>
    <property type="match status" value="1"/>
</dbReference>
<protein>
    <submittedName>
        <fullName evidence="1">Predicted metal-dependent phosphohydrolase, HD superfamily</fullName>
    </submittedName>
</protein>
<sequence>MPPHRSDLCAAWRELAGPGERAAAVGAELVARWDEPHRRHHTLHHLRAVLEAVGELAEDAADITAVRYAAWFHDAVYQGEPGADEERSARLAEELLPACGVDARRVAEVARLVRVTAAHRPRPGDADAEVLCDADLSVLGGTPEEYAAYARAVREEYRHVADADFRAARAALLEGLLAAPALFHTERARALWEARARANVAAEVRELTGTAPGPGDATA</sequence>